<comment type="caution">
    <text evidence="1">The sequence shown here is derived from an EMBL/GenBank/DDBJ whole genome shotgun (WGS) entry which is preliminary data.</text>
</comment>
<dbReference type="RefSeq" id="WP_104526834.1">
    <property type="nucleotide sequence ID" value="NZ_POQT01000002.1"/>
</dbReference>
<dbReference type="EMBL" id="SHKV01000001">
    <property type="protein sequence ID" value="RZU33456.1"/>
    <property type="molecule type" value="Genomic_DNA"/>
</dbReference>
<dbReference type="Proteomes" id="UP000292507">
    <property type="component" value="Unassembled WGS sequence"/>
</dbReference>
<sequence length="325" mass="36112">MSTVRLVMACGDYDITRPLVDGVVTPKGVDLVTMTYPSPQRHWRMLKHHEFDIAEMSLGSFVAKRSRGEDDLVAIPVFPHRRFRHGYAFVSAAAGVTEAADFAGRTVGVRSWQTTAGVWLRGILAEHHGMDLTAVRWIAQDGEDVPLELPPGLSLETVTPGEDVVNGCVNGDVAGLIYPELPGPVLAGEPTIRRIFPDPRQAEQDYYRSTGIFPIMHVVAIRADVAERYPWLPRNLMDAFDAAKATAMRRLQDPRTVSLAWLRALQEEERALLGPDPWHYGLDDSNAHTLQTFLRYALEQGVASRALTPEELFHPATLENPPAYV</sequence>
<name>A0A4V2G2J9_9ACTN</name>
<organism evidence="1 2">
    <name type="scientific">Blastococcus saxobsidens</name>
    <dbReference type="NCBI Taxonomy" id="138336"/>
    <lineage>
        <taxon>Bacteria</taxon>
        <taxon>Bacillati</taxon>
        <taxon>Actinomycetota</taxon>
        <taxon>Actinomycetes</taxon>
        <taxon>Geodermatophilales</taxon>
        <taxon>Geodermatophilaceae</taxon>
        <taxon>Blastococcus</taxon>
    </lineage>
</organism>
<keyword evidence="2" id="KW-1185">Reference proteome</keyword>
<gene>
    <name evidence="1" type="ORF">BKA19_3185</name>
</gene>
<dbReference type="OrthoDB" id="3805543at2"/>
<dbReference type="SUPFAM" id="SSF53850">
    <property type="entry name" value="Periplasmic binding protein-like II"/>
    <property type="match status" value="1"/>
</dbReference>
<evidence type="ECO:0000313" key="1">
    <source>
        <dbReference type="EMBL" id="RZU33456.1"/>
    </source>
</evidence>
<protein>
    <submittedName>
        <fullName evidence="1">4,5-dihydroxyphthalate decarboxylase</fullName>
    </submittedName>
</protein>
<reference evidence="1 2" key="1">
    <citation type="submission" date="2019-02" db="EMBL/GenBank/DDBJ databases">
        <title>Sequencing the genomes of 1000 actinobacteria strains.</title>
        <authorList>
            <person name="Klenk H.-P."/>
        </authorList>
    </citation>
    <scope>NUCLEOTIDE SEQUENCE [LARGE SCALE GENOMIC DNA]</scope>
    <source>
        <strain evidence="1 2">DSM 44509</strain>
    </source>
</reference>
<proteinExistence type="predicted"/>
<accession>A0A4V2G2J9</accession>
<dbReference type="AlphaFoldDB" id="A0A4V2G2J9"/>
<evidence type="ECO:0000313" key="2">
    <source>
        <dbReference type="Proteomes" id="UP000292507"/>
    </source>
</evidence>